<comment type="caution">
    <text evidence="2">The sequence shown here is derived from an EMBL/GenBank/DDBJ whole genome shotgun (WGS) entry which is preliminary data.</text>
</comment>
<dbReference type="EMBL" id="JAGINT010000001">
    <property type="protein sequence ID" value="MBP2351648.1"/>
    <property type="molecule type" value="Genomic_DNA"/>
</dbReference>
<protein>
    <recommendedName>
        <fullName evidence="4">SPFH domain/Band 7 family protein</fullName>
    </recommendedName>
</protein>
<feature type="region of interest" description="Disordered" evidence="1">
    <location>
        <begin position="293"/>
        <end position="325"/>
    </location>
</feature>
<reference evidence="2 3" key="1">
    <citation type="submission" date="2021-03" db="EMBL/GenBank/DDBJ databases">
        <title>Sequencing the genomes of 1000 actinobacteria strains.</title>
        <authorList>
            <person name="Klenk H.-P."/>
        </authorList>
    </citation>
    <scope>NUCLEOTIDE SEQUENCE [LARGE SCALE GENOMIC DNA]</scope>
    <source>
        <strain evidence="2 3">DSM 18824</strain>
    </source>
</reference>
<name>A0ABS4UJ10_9ACTN</name>
<proteinExistence type="predicted"/>
<evidence type="ECO:0000256" key="1">
    <source>
        <dbReference type="SAM" id="MobiDB-lite"/>
    </source>
</evidence>
<gene>
    <name evidence="2" type="ORF">JOF29_002731</name>
</gene>
<feature type="compositionally biased region" description="Basic and acidic residues" evidence="1">
    <location>
        <begin position="303"/>
        <end position="312"/>
    </location>
</feature>
<accession>A0ABS4UJ10</accession>
<dbReference type="RefSeq" id="WP_209694527.1">
    <property type="nucleotide sequence ID" value="NZ_BAAAVU010000013.1"/>
</dbReference>
<sequence>MSTPDQSATLNDPILAERDLRRFDFVFSRPSWRSGGALVMISSSGSTASYSAERPPTRGELVIKNFRKLYEIDTGYHHLTYEHELPSDGDAFQFNAVLDVDWRVVDPAVVVRRGVRDVRRLLEPRLLARMRAETRRYAIEESAAAERAVQDALDAMEPIEGIAPSCEVRLSLDTEAIQQHTALRALEHTKVQEIVRHELSRLQALQGQELTEATAQFFARLLEGSDSDRWGLQVAHNPADLPLALEGIREDHREGRRNQVRLFEQLIAKGMLEEHMVDEASQLAVEAIRAGLADSAHGKDRRRPLYREELPRAETPSTEEQDDEG</sequence>
<keyword evidence="3" id="KW-1185">Reference proteome</keyword>
<evidence type="ECO:0008006" key="4">
    <source>
        <dbReference type="Google" id="ProtNLM"/>
    </source>
</evidence>
<dbReference type="Proteomes" id="UP000755585">
    <property type="component" value="Unassembled WGS sequence"/>
</dbReference>
<evidence type="ECO:0000313" key="2">
    <source>
        <dbReference type="EMBL" id="MBP2351648.1"/>
    </source>
</evidence>
<evidence type="ECO:0000313" key="3">
    <source>
        <dbReference type="Proteomes" id="UP000755585"/>
    </source>
</evidence>
<organism evidence="2 3">
    <name type="scientific">Kribbella aluminosa</name>
    <dbReference type="NCBI Taxonomy" id="416017"/>
    <lineage>
        <taxon>Bacteria</taxon>
        <taxon>Bacillati</taxon>
        <taxon>Actinomycetota</taxon>
        <taxon>Actinomycetes</taxon>
        <taxon>Propionibacteriales</taxon>
        <taxon>Kribbellaceae</taxon>
        <taxon>Kribbella</taxon>
    </lineage>
</organism>